<dbReference type="AlphaFoldDB" id="A0A9P4HNF7"/>
<evidence type="ECO:0000256" key="1">
    <source>
        <dbReference type="SAM" id="MobiDB-lite"/>
    </source>
</evidence>
<accession>A0A9P4HNF7</accession>
<feature type="region of interest" description="Disordered" evidence="1">
    <location>
        <begin position="442"/>
        <end position="466"/>
    </location>
</feature>
<feature type="compositionally biased region" description="Basic and acidic residues" evidence="1">
    <location>
        <begin position="664"/>
        <end position="674"/>
    </location>
</feature>
<dbReference type="Proteomes" id="UP000799776">
    <property type="component" value="Unassembled WGS sequence"/>
</dbReference>
<reference evidence="2" key="1">
    <citation type="journal article" date="2020" name="Stud. Mycol.">
        <title>101 Dothideomycetes genomes: a test case for predicting lifestyles and emergence of pathogens.</title>
        <authorList>
            <person name="Haridas S."/>
            <person name="Albert R."/>
            <person name="Binder M."/>
            <person name="Bloem J."/>
            <person name="Labutti K."/>
            <person name="Salamov A."/>
            <person name="Andreopoulos B."/>
            <person name="Baker S."/>
            <person name="Barry K."/>
            <person name="Bills G."/>
            <person name="Bluhm B."/>
            <person name="Cannon C."/>
            <person name="Castanera R."/>
            <person name="Culley D."/>
            <person name="Daum C."/>
            <person name="Ezra D."/>
            <person name="Gonzalez J."/>
            <person name="Henrissat B."/>
            <person name="Kuo A."/>
            <person name="Liang C."/>
            <person name="Lipzen A."/>
            <person name="Lutzoni F."/>
            <person name="Magnuson J."/>
            <person name="Mondo S."/>
            <person name="Nolan M."/>
            <person name="Ohm R."/>
            <person name="Pangilinan J."/>
            <person name="Park H.-J."/>
            <person name="Ramirez L."/>
            <person name="Alfaro M."/>
            <person name="Sun H."/>
            <person name="Tritt A."/>
            <person name="Yoshinaga Y."/>
            <person name="Zwiers L.-H."/>
            <person name="Turgeon B."/>
            <person name="Goodwin S."/>
            <person name="Spatafora J."/>
            <person name="Crous P."/>
            <person name="Grigoriev I."/>
        </authorList>
    </citation>
    <scope>NUCLEOTIDE SEQUENCE</scope>
    <source>
        <strain evidence="2">CBS 121410</strain>
    </source>
</reference>
<gene>
    <name evidence="2" type="ORF">K490DRAFT_68324</name>
</gene>
<keyword evidence="3" id="KW-1185">Reference proteome</keyword>
<feature type="compositionally biased region" description="Basic residues" evidence="1">
    <location>
        <begin position="516"/>
        <end position="529"/>
    </location>
</feature>
<sequence length="674" mass="75243">MDQKRVSFAEEEQVLPSEAQSFDLADFLSDYPPVGYEFTANPAPVDGMPSTYSNDGNADVFTFNGLYDTISSGADSTSLLATDYSNEPIYDYGYNANGNTFNVDYGFDFGLVSIPGQQTSWDSQNLYAPQPVNPAYTNSYLYDDQSLSAVPMAPMTSAAPMAPIAPMAAMPSMAHYSGSEDAPYEYTDDSDNFVGAPAAPADNLARARKHSVNLQRVKYQPEKPKRKADKPHIRINATTQGKSSRTGKINNYNPDKIYKPVGAILPTWHSGKYEFSYLSNGELEQQPLSTKELKAFIYDHPKTKDCKLRLWIQRTPADSLSRYRIDQSSECRFADCPERIANSKGTIAVGHLRVSLDEKSYKHGDNADPFHCAGFVHLYCMERFLDFPEICTLNHIEVKEDTRRLDNEPNHDFHASLLHDKQSDGQDVSLAKRFIQACQKTGRPNVQDHPNYPVSGTTQADKKDRHTDMLNYSMVEAREKSRAKAQRKVFDQRGKKPTQMCVNMGDIQMKIDYKQSTKKGSHGKRPTTKRAHDEDDSDVETPVRASKTKRARAAKSSVEVVDESGSDKEVAPAKKVSNKRQRAAESDDEEISPRTAKKTHRPSPIRTTFIPLEDANSLFMTPKKATKAKTPTSAGSTASPRRSQRATKKPQLANVDELFEDGNDSDHSLFEEGD</sequence>
<feature type="compositionally biased region" description="Basic and acidic residues" evidence="1">
    <location>
        <begin position="478"/>
        <end position="494"/>
    </location>
</feature>
<name>A0A9P4HNF7_9PEZI</name>
<dbReference type="EMBL" id="ML978736">
    <property type="protein sequence ID" value="KAF2084909.1"/>
    <property type="molecule type" value="Genomic_DNA"/>
</dbReference>
<evidence type="ECO:0000313" key="3">
    <source>
        <dbReference type="Proteomes" id="UP000799776"/>
    </source>
</evidence>
<protein>
    <submittedName>
        <fullName evidence="2">Uncharacterized protein</fullName>
    </submittedName>
</protein>
<proteinExistence type="predicted"/>
<evidence type="ECO:0000313" key="2">
    <source>
        <dbReference type="EMBL" id="KAF2084909.1"/>
    </source>
</evidence>
<feature type="region of interest" description="Disordered" evidence="1">
    <location>
        <begin position="478"/>
        <end position="497"/>
    </location>
</feature>
<organism evidence="2 3">
    <name type="scientific">Saccharata proteae CBS 121410</name>
    <dbReference type="NCBI Taxonomy" id="1314787"/>
    <lineage>
        <taxon>Eukaryota</taxon>
        <taxon>Fungi</taxon>
        <taxon>Dikarya</taxon>
        <taxon>Ascomycota</taxon>
        <taxon>Pezizomycotina</taxon>
        <taxon>Dothideomycetes</taxon>
        <taxon>Dothideomycetes incertae sedis</taxon>
        <taxon>Botryosphaeriales</taxon>
        <taxon>Saccharataceae</taxon>
        <taxon>Saccharata</taxon>
    </lineage>
</organism>
<dbReference type="OrthoDB" id="5307331at2759"/>
<feature type="region of interest" description="Disordered" evidence="1">
    <location>
        <begin position="514"/>
        <end position="674"/>
    </location>
</feature>
<feature type="compositionally biased region" description="Low complexity" evidence="1">
    <location>
        <begin position="628"/>
        <end position="640"/>
    </location>
</feature>
<comment type="caution">
    <text evidence="2">The sequence shown here is derived from an EMBL/GenBank/DDBJ whole genome shotgun (WGS) entry which is preliminary data.</text>
</comment>